<reference evidence="3" key="1">
    <citation type="submission" date="2016-04" db="EMBL/GenBank/DDBJ databases">
        <authorList>
            <person name="Evans L.H."/>
            <person name="Alamgir A."/>
            <person name="Owens N."/>
            <person name="Weber N.D."/>
            <person name="Virtaneva K."/>
            <person name="Barbian K."/>
            <person name="Babar A."/>
            <person name="Rosenke K."/>
        </authorList>
    </citation>
    <scope>NUCLEOTIDE SEQUENCE [LARGE SCALE GENOMIC DNA]</scope>
    <source>
        <strain evidence="3">CBS 101.48</strain>
    </source>
</reference>
<evidence type="ECO:0000313" key="3">
    <source>
        <dbReference type="EMBL" id="SAM07747.1"/>
    </source>
</evidence>
<dbReference type="AlphaFoldDB" id="A0A168S385"/>
<dbReference type="GO" id="GO:0006635">
    <property type="term" value="P:fatty acid beta-oxidation"/>
    <property type="evidence" value="ECO:0007669"/>
    <property type="project" value="TreeGrafter"/>
</dbReference>
<dbReference type="InterPro" id="IPR029069">
    <property type="entry name" value="HotDog_dom_sf"/>
</dbReference>
<dbReference type="Proteomes" id="UP000078561">
    <property type="component" value="Unassembled WGS sequence"/>
</dbReference>
<protein>
    <submittedName>
        <fullName evidence="3">Uncharacterized protein</fullName>
    </submittedName>
</protein>
<evidence type="ECO:0000259" key="2">
    <source>
        <dbReference type="Pfam" id="PF22622"/>
    </source>
</evidence>
<dbReference type="InterPro" id="IPR054357">
    <property type="entry name" value="MFE-2_N"/>
</dbReference>
<name>A0A168S385_ABSGL</name>
<dbReference type="CDD" id="cd03448">
    <property type="entry name" value="HDE_HSD"/>
    <property type="match status" value="1"/>
</dbReference>
<dbReference type="PANTHER" id="PTHR13078">
    <property type="entry name" value="PEROXISOMAL MULTIFUNCTIONAL ENZYME TYPE 2-RELATED"/>
    <property type="match status" value="1"/>
</dbReference>
<dbReference type="GO" id="GO:0004300">
    <property type="term" value="F:enoyl-CoA hydratase activity"/>
    <property type="evidence" value="ECO:0007669"/>
    <property type="project" value="TreeGrafter"/>
</dbReference>
<accession>A0A168S385</accession>
<proteinExistence type="predicted"/>
<dbReference type="OMA" id="SFVRGYG"/>
<keyword evidence="4" id="KW-1185">Reference proteome</keyword>
<feature type="domain" description="MaoC-like" evidence="1">
    <location>
        <begin position="178"/>
        <end position="278"/>
    </location>
</feature>
<dbReference type="InParanoid" id="A0A168S385"/>
<feature type="domain" description="Peroxisomal multifunctional enzyme type 2-like N-terminal" evidence="2">
    <location>
        <begin position="25"/>
        <end position="161"/>
    </location>
</feature>
<evidence type="ECO:0000313" key="4">
    <source>
        <dbReference type="Proteomes" id="UP000078561"/>
    </source>
</evidence>
<evidence type="ECO:0000259" key="1">
    <source>
        <dbReference type="Pfam" id="PF01575"/>
    </source>
</evidence>
<dbReference type="Pfam" id="PF22622">
    <property type="entry name" value="MFE-2_hydrat-2_N"/>
    <property type="match status" value="1"/>
</dbReference>
<dbReference type="Pfam" id="PF01575">
    <property type="entry name" value="MaoC_dehydratas"/>
    <property type="match status" value="1"/>
</dbReference>
<gene>
    <name evidence="3" type="primary">ABSGL_13404.1 scaffold 14161</name>
</gene>
<sequence>MPVEGFKVDVEKAVGHKYKPERLSCNRRDHILYALGVGVSEDELKYLFELNPDFTVLPTYPLVLGLKGDSSDVNLYQDRATGGGPLPGMPPFDQNKLVHGEQSFEVINPWPVAGGSFIAQKSCTGVFDKGSGMVIEQTVDIYGEQDKKLYSRLVGKSFVRGYGGWNGPKGPKAVSYTPPERKPDAVEVFASLPNQALLYRLSGDYNPLHADVDLAPKVGFPKPILHGLSTYGACAHGIIKALANNDPSRFKSIEARFASPVFPGETIETYMWKVDNPKDPKTFGVIFVAKSKERNVVVVNNGFVVLYKDSPSSKL</sequence>
<dbReference type="InterPro" id="IPR002539">
    <property type="entry name" value="MaoC-like_dom"/>
</dbReference>
<dbReference type="SUPFAM" id="SSF54637">
    <property type="entry name" value="Thioesterase/thiol ester dehydrase-isomerase"/>
    <property type="match status" value="2"/>
</dbReference>
<dbReference type="GO" id="GO:0003857">
    <property type="term" value="F:(3S)-3-hydroxyacyl-CoA dehydrogenase (NAD+) activity"/>
    <property type="evidence" value="ECO:0007669"/>
    <property type="project" value="TreeGrafter"/>
</dbReference>
<dbReference type="OrthoDB" id="60204at2759"/>
<dbReference type="EMBL" id="LT554852">
    <property type="protein sequence ID" value="SAM07747.1"/>
    <property type="molecule type" value="Genomic_DNA"/>
</dbReference>
<dbReference type="GO" id="GO:0044594">
    <property type="term" value="F:17-beta-hydroxysteroid dehydrogenase (NAD+) activity"/>
    <property type="evidence" value="ECO:0007669"/>
    <property type="project" value="TreeGrafter"/>
</dbReference>
<organism evidence="3">
    <name type="scientific">Absidia glauca</name>
    <name type="common">Pin mould</name>
    <dbReference type="NCBI Taxonomy" id="4829"/>
    <lineage>
        <taxon>Eukaryota</taxon>
        <taxon>Fungi</taxon>
        <taxon>Fungi incertae sedis</taxon>
        <taxon>Mucoromycota</taxon>
        <taxon>Mucoromycotina</taxon>
        <taxon>Mucoromycetes</taxon>
        <taxon>Mucorales</taxon>
        <taxon>Cunninghamellaceae</taxon>
        <taxon>Absidia</taxon>
    </lineage>
</organism>
<dbReference type="STRING" id="4829.A0A168S385"/>
<dbReference type="GO" id="GO:0005777">
    <property type="term" value="C:peroxisome"/>
    <property type="evidence" value="ECO:0007669"/>
    <property type="project" value="TreeGrafter"/>
</dbReference>
<dbReference type="PANTHER" id="PTHR13078:SF57">
    <property type="entry name" value="DEHYDRATASE, PUTATIVE (AFU_ORTHOLOGUE AFUA_5G00640)-RELATED"/>
    <property type="match status" value="1"/>
</dbReference>
<dbReference type="Gene3D" id="3.10.129.10">
    <property type="entry name" value="Hotdog Thioesterase"/>
    <property type="match status" value="2"/>
</dbReference>